<dbReference type="InterPro" id="IPR013094">
    <property type="entry name" value="AB_hydrolase_3"/>
</dbReference>
<dbReference type="eggNOG" id="COG0657">
    <property type="taxonomic scope" value="Bacteria"/>
</dbReference>
<dbReference type="HOGENOM" id="CLU_012494_6_1_11"/>
<evidence type="ECO:0000259" key="2">
    <source>
        <dbReference type="Pfam" id="PF07859"/>
    </source>
</evidence>
<dbReference type="Gene3D" id="3.40.50.1820">
    <property type="entry name" value="alpha/beta hydrolase"/>
    <property type="match status" value="1"/>
</dbReference>
<dbReference type="EMBL" id="CP003493">
    <property type="protein sequence ID" value="AFV90454.1"/>
    <property type="molecule type" value="Genomic_DNA"/>
</dbReference>
<dbReference type="PANTHER" id="PTHR48081">
    <property type="entry name" value="AB HYDROLASE SUPERFAMILY PROTEIN C4A8.06C"/>
    <property type="match status" value="1"/>
</dbReference>
<protein>
    <submittedName>
        <fullName evidence="3">Arylesterase/monooxygenase</fullName>
    </submittedName>
</protein>
<dbReference type="Pfam" id="PF07859">
    <property type="entry name" value="Abhydrolase_3"/>
    <property type="match status" value="1"/>
</dbReference>
<reference evidence="3 4" key="1">
    <citation type="journal article" date="2012" name="BMC Genomics">
        <title>The genome sequence of Propionibacterium acidipropionici provides insights into its biotechnological and industrial potential.</title>
        <authorList>
            <person name="Parizzi L.P."/>
            <person name="Grassi M.C."/>
            <person name="Llerena L.A."/>
            <person name="Carazzolle M.F."/>
            <person name="Queiroz V.L."/>
            <person name="Lunardi I."/>
            <person name="Zeidler A.F."/>
            <person name="Teixeira P.J."/>
            <person name="Mieczkowski P."/>
            <person name="Rincones J."/>
            <person name="Pereira G.A."/>
        </authorList>
    </citation>
    <scope>NUCLEOTIDE SEQUENCE [LARGE SCALE GENOMIC DNA]</scope>
    <source>
        <strain evidence="4">ATCC 4875 / DSM 20272 / JCM 6432 / NBRC 12425 / NCIMB 8070</strain>
    </source>
</reference>
<name>K7RR04_ACIA4</name>
<dbReference type="InterPro" id="IPR050300">
    <property type="entry name" value="GDXG_lipolytic_enzyme"/>
</dbReference>
<dbReference type="STRING" id="1171373.PACID_26830"/>
<keyword evidence="1" id="KW-0378">Hydrolase</keyword>
<evidence type="ECO:0000313" key="3">
    <source>
        <dbReference type="EMBL" id="AFV90454.1"/>
    </source>
</evidence>
<gene>
    <name evidence="3" type="primary">lipW</name>
    <name evidence="3" type="ordered locus">PACID_26830</name>
</gene>
<keyword evidence="3" id="KW-0560">Oxidoreductase</keyword>
<evidence type="ECO:0000313" key="4">
    <source>
        <dbReference type="Proteomes" id="UP000000214"/>
    </source>
</evidence>
<dbReference type="AlphaFoldDB" id="K7RR04"/>
<evidence type="ECO:0000256" key="1">
    <source>
        <dbReference type="ARBA" id="ARBA00022801"/>
    </source>
</evidence>
<proteinExistence type="predicted"/>
<dbReference type="KEGG" id="pbo:PACID_26830"/>
<dbReference type="PANTHER" id="PTHR48081:SF8">
    <property type="entry name" value="ALPHA_BETA HYDROLASE FOLD-3 DOMAIN-CONTAINING PROTEIN-RELATED"/>
    <property type="match status" value="1"/>
</dbReference>
<organism evidence="3 4">
    <name type="scientific">Acidipropionibacterium acidipropionici (strain ATCC 4875 / DSM 20272 / JCM 6432 / NBRC 12425 / NCIMB 8070 / 4)</name>
    <name type="common">Propionibacterium acidipropionici</name>
    <dbReference type="NCBI Taxonomy" id="1171373"/>
    <lineage>
        <taxon>Bacteria</taxon>
        <taxon>Bacillati</taxon>
        <taxon>Actinomycetota</taxon>
        <taxon>Actinomycetes</taxon>
        <taxon>Propionibacteriales</taxon>
        <taxon>Propionibacteriaceae</taxon>
        <taxon>Acidipropionibacterium</taxon>
    </lineage>
</organism>
<sequence>MTYRRGAAAAAAIASLAFLIGRRRRSTAGLISAVAPDLRRYVPLIPRSILTADWSEVSRPPAAGGRLLDRLVPRGIGRPITIPGPDGADIPAFQYDPPGRQRQSGAVLWLHGGGMVIASPWMDHGVCTRVAEELGAVVISPAYRLAPEHPFPAGPEDCFAALSWLHAHAAELGIDPQRVAVGGESAGGGLAAIVTQMAQDRGVPVAFQALVYPMLDDRTVLANRGRDVGRLVWNPGQNRAAWQWFLGHPISPDEPRRYASAARREDLAGLPPAWIGGGHDRPLP</sequence>
<feature type="domain" description="Alpha/beta hydrolase fold-3" evidence="2">
    <location>
        <begin position="107"/>
        <end position="282"/>
    </location>
</feature>
<dbReference type="RefSeq" id="WP_015071351.1">
    <property type="nucleotide sequence ID" value="NC_019395.1"/>
</dbReference>
<dbReference type="GO" id="GO:0004497">
    <property type="term" value="F:monooxygenase activity"/>
    <property type="evidence" value="ECO:0007669"/>
    <property type="project" value="UniProtKB-KW"/>
</dbReference>
<dbReference type="GO" id="GO:0016787">
    <property type="term" value="F:hydrolase activity"/>
    <property type="evidence" value="ECO:0007669"/>
    <property type="project" value="UniProtKB-KW"/>
</dbReference>
<dbReference type="InterPro" id="IPR029058">
    <property type="entry name" value="AB_hydrolase_fold"/>
</dbReference>
<keyword evidence="3" id="KW-0503">Monooxygenase</keyword>
<dbReference type="PATRIC" id="fig|1171373.8.peg.2640"/>
<dbReference type="Proteomes" id="UP000000214">
    <property type="component" value="Chromosome"/>
</dbReference>
<dbReference type="SUPFAM" id="SSF53474">
    <property type="entry name" value="alpha/beta-Hydrolases"/>
    <property type="match status" value="1"/>
</dbReference>
<accession>K7RR04</accession>